<gene>
    <name evidence="2" type="primary">SLX1</name>
    <name evidence="2" type="ORF">BGZ80_011327</name>
</gene>
<reference evidence="2" key="1">
    <citation type="journal article" date="2020" name="Fungal Divers.">
        <title>Resolving the Mortierellaceae phylogeny through synthesis of multi-gene phylogenetics and phylogenomics.</title>
        <authorList>
            <person name="Vandepol N."/>
            <person name="Liber J."/>
            <person name="Desiro A."/>
            <person name="Na H."/>
            <person name="Kennedy M."/>
            <person name="Barry K."/>
            <person name="Grigoriev I.V."/>
            <person name="Miller A.N."/>
            <person name="O'Donnell K."/>
            <person name="Stajich J.E."/>
            <person name="Bonito G."/>
        </authorList>
    </citation>
    <scope>NUCLEOTIDE SEQUENCE</scope>
    <source>
        <strain evidence="2">NRRL 2769</strain>
    </source>
</reference>
<accession>A0A9P6T4V4</accession>
<dbReference type="InterPro" id="IPR050381">
    <property type="entry name" value="SLX1_endonuclease"/>
</dbReference>
<proteinExistence type="predicted"/>
<dbReference type="InterPro" id="IPR035901">
    <property type="entry name" value="GIY-YIG_endonuc_sf"/>
</dbReference>
<evidence type="ECO:0000313" key="2">
    <source>
        <dbReference type="EMBL" id="KAG0024659.1"/>
    </source>
</evidence>
<comment type="caution">
    <text evidence="2">The sequence shown here is derived from an EMBL/GenBank/DDBJ whole genome shotgun (WGS) entry which is preliminary data.</text>
</comment>
<dbReference type="Pfam" id="PF01541">
    <property type="entry name" value="GIY-YIG"/>
    <property type="match status" value="1"/>
</dbReference>
<dbReference type="PROSITE" id="PS50164">
    <property type="entry name" value="GIY_YIG"/>
    <property type="match status" value="1"/>
</dbReference>
<feature type="domain" description="GIY-YIG" evidence="1">
    <location>
        <begin position="14"/>
        <end position="104"/>
    </location>
</feature>
<evidence type="ECO:0000259" key="1">
    <source>
        <dbReference type="PROSITE" id="PS50164"/>
    </source>
</evidence>
<keyword evidence="3" id="KW-1185">Reference proteome</keyword>
<protein>
    <submittedName>
        <fullName evidence="2">Slx4p interacting protein</fullName>
    </submittedName>
</protein>
<dbReference type="EMBL" id="JAAAID010000009">
    <property type="protein sequence ID" value="KAG0024659.1"/>
    <property type="molecule type" value="Genomic_DNA"/>
</dbReference>
<dbReference type="Gene3D" id="3.40.1440.10">
    <property type="entry name" value="GIY-YIG endonuclease"/>
    <property type="match status" value="1"/>
</dbReference>
<dbReference type="AlphaFoldDB" id="A0A9P6T4V4"/>
<dbReference type="PANTHER" id="PTHR20208">
    <property type="entry name" value="STRUCTURE-SPECIFIC ENDONUCLEASE SUBUNIT SLX1"/>
    <property type="match status" value="1"/>
</dbReference>
<organism evidence="2 3">
    <name type="scientific">Entomortierella chlamydospora</name>
    <dbReference type="NCBI Taxonomy" id="101097"/>
    <lineage>
        <taxon>Eukaryota</taxon>
        <taxon>Fungi</taxon>
        <taxon>Fungi incertae sedis</taxon>
        <taxon>Mucoromycota</taxon>
        <taxon>Mortierellomycotina</taxon>
        <taxon>Mortierellomycetes</taxon>
        <taxon>Mortierellales</taxon>
        <taxon>Mortierellaceae</taxon>
        <taxon>Entomortierella</taxon>
    </lineage>
</organism>
<evidence type="ECO:0000313" key="3">
    <source>
        <dbReference type="Proteomes" id="UP000703661"/>
    </source>
</evidence>
<dbReference type="Proteomes" id="UP000703661">
    <property type="component" value="Unassembled WGS sequence"/>
</dbReference>
<dbReference type="SUPFAM" id="SSF82771">
    <property type="entry name" value="GIY-YIG endonuclease"/>
    <property type="match status" value="1"/>
</dbReference>
<name>A0A9P6T4V4_9FUNG</name>
<sequence>MSGGNSADSNRLVQFYCCYLLASTVPRYKTHGYVGSTPNPIKRLRQHNGDLTQGAKKTTALQFEWVWQHPERSRHFGKHRLASLSCAASSRSTAKPLPGPPKKVRRVVPPVLVQDKVRIVSEMVRRLPWARWPLSVYIIEPGLVQQWTELERGCQRYQGITMKSGTLEELTPMFTGRKNGCGE</sequence>
<dbReference type="InterPro" id="IPR000305">
    <property type="entry name" value="GIY-YIG_endonuc"/>
</dbReference>